<dbReference type="InterPro" id="IPR043128">
    <property type="entry name" value="Rev_trsase/Diguanyl_cyclase"/>
</dbReference>
<dbReference type="InterPro" id="IPR029787">
    <property type="entry name" value="Nucleotide_cyclase"/>
</dbReference>
<feature type="transmembrane region" description="Helical" evidence="3">
    <location>
        <begin position="34"/>
        <end position="54"/>
    </location>
</feature>
<dbReference type="PANTHER" id="PTHR45138">
    <property type="entry name" value="REGULATORY COMPONENTS OF SENSORY TRANSDUCTION SYSTEM"/>
    <property type="match status" value="1"/>
</dbReference>
<feature type="transmembrane region" description="Helical" evidence="3">
    <location>
        <begin position="191"/>
        <end position="208"/>
    </location>
</feature>
<sequence>MIDNATLLIAIAFSSAALMGALLIGWMNSRAETYLAYGSAGIGLVVIAMVLLGFRNGEVGLFHLLAPYTLILSGFGLIYGASRLFRDTANSVRPAVVVWAISLILLAVPLFAGLSGIGVFNLNLMGGIIMLLCAVEYWRGRHESPAALVSNAVLYTLCAISFFACSVMIALDGHLVLQAIPDNWAERFNSIMSLVGLTGIGAITLTLHHSRAARKHRHEANTDSLTGLLNRRALFDRFENLDLPAGTAVLMFDIDHFKQINDRFGHAGGDSVIRHFGAILHNNMRSDDAVARIGGEEFCAILEPMLVEQAKQIAERIRADFEQTPTRRAMESIPATVSVGVAVSGEGENFSSVLNRADDALYRAKGSGRNQVTTATLRLIA</sequence>
<evidence type="ECO:0000256" key="3">
    <source>
        <dbReference type="SAM" id="Phobius"/>
    </source>
</evidence>
<accession>A0AAJ5VXD6</accession>
<dbReference type="Gene3D" id="3.30.70.270">
    <property type="match status" value="1"/>
</dbReference>
<dbReference type="InterPro" id="IPR000160">
    <property type="entry name" value="GGDEF_dom"/>
</dbReference>
<evidence type="ECO:0000313" key="5">
    <source>
        <dbReference type="EMBL" id="WEK05238.1"/>
    </source>
</evidence>
<evidence type="ECO:0000256" key="1">
    <source>
        <dbReference type="ARBA" id="ARBA00012528"/>
    </source>
</evidence>
<name>A0AAJ5VXD6_9HYPH</name>
<comment type="catalytic activity">
    <reaction evidence="2">
        <text>2 GTP = 3',3'-c-di-GMP + 2 diphosphate</text>
        <dbReference type="Rhea" id="RHEA:24898"/>
        <dbReference type="ChEBI" id="CHEBI:33019"/>
        <dbReference type="ChEBI" id="CHEBI:37565"/>
        <dbReference type="ChEBI" id="CHEBI:58805"/>
        <dbReference type="EC" id="2.7.7.65"/>
    </reaction>
</comment>
<keyword evidence="3" id="KW-0472">Membrane</keyword>
<dbReference type="GO" id="GO:0052621">
    <property type="term" value="F:diguanylate cyclase activity"/>
    <property type="evidence" value="ECO:0007669"/>
    <property type="project" value="UniProtKB-EC"/>
</dbReference>
<gene>
    <name evidence="5" type="ORF">P0Y65_02975</name>
</gene>
<reference evidence="5" key="1">
    <citation type="submission" date="2023-03" db="EMBL/GenBank/DDBJ databases">
        <title>Andean soil-derived lignocellulolytic bacterial consortium as a source of novel taxa and putative plastic-active enzymes.</title>
        <authorList>
            <person name="Diaz-Garcia L."/>
            <person name="Chuvochina M."/>
            <person name="Feuerriegel G."/>
            <person name="Bunk B."/>
            <person name="Sproer C."/>
            <person name="Streit W.R."/>
            <person name="Rodriguez L.M."/>
            <person name="Overmann J."/>
            <person name="Jimenez D.J."/>
        </authorList>
    </citation>
    <scope>NUCLEOTIDE SEQUENCE</scope>
    <source>
        <strain evidence="5">MAG 4196</strain>
    </source>
</reference>
<feature type="transmembrane region" description="Helical" evidence="3">
    <location>
        <begin position="60"/>
        <end position="82"/>
    </location>
</feature>
<protein>
    <recommendedName>
        <fullName evidence="1">diguanylate cyclase</fullName>
        <ecNumber evidence="1">2.7.7.65</ecNumber>
    </recommendedName>
</protein>
<dbReference type="SUPFAM" id="SSF55073">
    <property type="entry name" value="Nucleotide cyclase"/>
    <property type="match status" value="1"/>
</dbReference>
<dbReference type="CDD" id="cd01949">
    <property type="entry name" value="GGDEF"/>
    <property type="match status" value="1"/>
</dbReference>
<evidence type="ECO:0000313" key="6">
    <source>
        <dbReference type="Proteomes" id="UP001217476"/>
    </source>
</evidence>
<dbReference type="PANTHER" id="PTHR45138:SF9">
    <property type="entry name" value="DIGUANYLATE CYCLASE DGCM-RELATED"/>
    <property type="match status" value="1"/>
</dbReference>
<feature type="transmembrane region" description="Helical" evidence="3">
    <location>
        <begin position="94"/>
        <end position="114"/>
    </location>
</feature>
<dbReference type="FunFam" id="3.30.70.270:FF:000001">
    <property type="entry name" value="Diguanylate cyclase domain protein"/>
    <property type="match status" value="1"/>
</dbReference>
<dbReference type="InterPro" id="IPR050469">
    <property type="entry name" value="Diguanylate_Cyclase"/>
</dbReference>
<dbReference type="EC" id="2.7.7.65" evidence="1"/>
<dbReference type="PROSITE" id="PS50887">
    <property type="entry name" value="GGDEF"/>
    <property type="match status" value="1"/>
</dbReference>
<dbReference type="EMBL" id="CP119312">
    <property type="protein sequence ID" value="WEK05238.1"/>
    <property type="molecule type" value="Genomic_DNA"/>
</dbReference>
<evidence type="ECO:0000256" key="2">
    <source>
        <dbReference type="ARBA" id="ARBA00034247"/>
    </source>
</evidence>
<keyword evidence="3" id="KW-0812">Transmembrane</keyword>
<feature type="transmembrane region" description="Helical" evidence="3">
    <location>
        <begin position="152"/>
        <end position="171"/>
    </location>
</feature>
<dbReference type="Proteomes" id="UP001217476">
    <property type="component" value="Chromosome"/>
</dbReference>
<dbReference type="NCBIfam" id="TIGR00254">
    <property type="entry name" value="GGDEF"/>
    <property type="match status" value="1"/>
</dbReference>
<keyword evidence="3" id="KW-1133">Transmembrane helix</keyword>
<dbReference type="SMART" id="SM00267">
    <property type="entry name" value="GGDEF"/>
    <property type="match status" value="1"/>
</dbReference>
<feature type="domain" description="GGDEF" evidence="4">
    <location>
        <begin position="245"/>
        <end position="377"/>
    </location>
</feature>
<dbReference type="AlphaFoldDB" id="A0AAJ5VXD6"/>
<organism evidence="5 6">
    <name type="scientific">Candidatus Devosia phytovorans</name>
    <dbReference type="NCBI Taxonomy" id="3121372"/>
    <lineage>
        <taxon>Bacteria</taxon>
        <taxon>Pseudomonadati</taxon>
        <taxon>Pseudomonadota</taxon>
        <taxon>Alphaproteobacteria</taxon>
        <taxon>Hyphomicrobiales</taxon>
        <taxon>Devosiaceae</taxon>
        <taxon>Devosia</taxon>
    </lineage>
</organism>
<feature type="transmembrane region" description="Helical" evidence="3">
    <location>
        <begin position="6"/>
        <end position="27"/>
    </location>
</feature>
<evidence type="ECO:0000259" key="4">
    <source>
        <dbReference type="PROSITE" id="PS50887"/>
    </source>
</evidence>
<feature type="transmembrane region" description="Helical" evidence="3">
    <location>
        <begin position="120"/>
        <end position="140"/>
    </location>
</feature>
<dbReference type="Pfam" id="PF00990">
    <property type="entry name" value="GGDEF"/>
    <property type="match status" value="1"/>
</dbReference>
<proteinExistence type="predicted"/>